<proteinExistence type="predicted"/>
<dbReference type="Pfam" id="PF12000">
    <property type="entry name" value="Glyco_trans_4_3"/>
    <property type="match status" value="1"/>
</dbReference>
<dbReference type="Proteomes" id="UP000321523">
    <property type="component" value="Unassembled WGS sequence"/>
</dbReference>
<dbReference type="InterPro" id="IPR022623">
    <property type="entry name" value="Glyco_trans_4"/>
</dbReference>
<evidence type="ECO:0000313" key="5">
    <source>
        <dbReference type="Proteomes" id="UP000321523"/>
    </source>
</evidence>
<accession>A0A512DPH7</accession>
<dbReference type="Gene3D" id="3.40.50.2000">
    <property type="entry name" value="Glycogen Phosphorylase B"/>
    <property type="match status" value="1"/>
</dbReference>
<reference evidence="4 5" key="1">
    <citation type="submission" date="2019-07" db="EMBL/GenBank/DDBJ databases">
        <title>Whole genome shotgun sequence of Skermanella aerolata NBRC 106429.</title>
        <authorList>
            <person name="Hosoyama A."/>
            <person name="Uohara A."/>
            <person name="Ohji S."/>
            <person name="Ichikawa N."/>
        </authorList>
    </citation>
    <scope>NUCLEOTIDE SEQUENCE [LARGE SCALE GENOMIC DNA]</scope>
    <source>
        <strain evidence="4 5">NBRC 106429</strain>
    </source>
</reference>
<evidence type="ECO:0000313" key="4">
    <source>
        <dbReference type="EMBL" id="GEO38383.1"/>
    </source>
</evidence>
<dbReference type="GO" id="GO:0016757">
    <property type="term" value="F:glycosyltransferase activity"/>
    <property type="evidence" value="ECO:0007669"/>
    <property type="project" value="InterPro"/>
</dbReference>
<dbReference type="OrthoDB" id="9793726at2"/>
<sequence>MRLLFIHPNFPGQYKHLVEHFAGRPDYEVVAIGAQEKVEPAESSQGIRLIRYPTTAGASPATHHYIRGFEAGVRRGQRVARVAMDLRREGFVPDVICVHPGWGDGLYLKDVFPDSKVLGFFEFFYRPSGSDVGFDPEFPITFDDICRVRTKNGVILQSLESFDWGVAPTAWQHSQHPAPYRNRISTIFDGIDTDFVRPRAGARIHLDHRGFALGDTDEVLTFVNRNLEPYRGFHSFMRALPLIQKRRPRLHTVIVGGDGVSYGRAPLDGSSWRQVMMREVGQGLDISRVHFFPKLPYRSLISLFQVSSVHVYLTYPFVLSWSMVEAMSAGCAVIGSRTAPVQEIIRDGENGLLVDFFSPPGIADAVDEILDEPNRARKLRDRARRTVVERYDLRTVCLPRHVSLIHGLHAGILPGAAAPA</sequence>
<dbReference type="CDD" id="cd03818">
    <property type="entry name" value="GT4_ExpC-like"/>
    <property type="match status" value="1"/>
</dbReference>
<dbReference type="InterPro" id="IPR001296">
    <property type="entry name" value="Glyco_trans_1"/>
</dbReference>
<gene>
    <name evidence="4" type="ORF">SAE02_25310</name>
</gene>
<feature type="domain" description="Glycosyl transferase family 1" evidence="2">
    <location>
        <begin position="212"/>
        <end position="385"/>
    </location>
</feature>
<evidence type="ECO:0000256" key="1">
    <source>
        <dbReference type="ARBA" id="ARBA00022679"/>
    </source>
</evidence>
<dbReference type="PANTHER" id="PTHR46401:SF2">
    <property type="entry name" value="GLYCOSYLTRANSFERASE WBBK-RELATED"/>
    <property type="match status" value="1"/>
</dbReference>
<protein>
    <submittedName>
        <fullName evidence="4">Glycosyl transferase</fullName>
    </submittedName>
</protein>
<keyword evidence="1 4" id="KW-0808">Transferase</keyword>
<dbReference type="Pfam" id="PF00534">
    <property type="entry name" value="Glycos_transf_1"/>
    <property type="match status" value="1"/>
</dbReference>
<name>A0A512DPH7_9PROT</name>
<dbReference type="GO" id="GO:0009103">
    <property type="term" value="P:lipopolysaccharide biosynthetic process"/>
    <property type="evidence" value="ECO:0007669"/>
    <property type="project" value="TreeGrafter"/>
</dbReference>
<comment type="caution">
    <text evidence="4">The sequence shown here is derived from an EMBL/GenBank/DDBJ whole genome shotgun (WGS) entry which is preliminary data.</text>
</comment>
<dbReference type="RefSeq" id="WP_044428062.1">
    <property type="nucleotide sequence ID" value="NZ_BJYZ01000010.1"/>
</dbReference>
<dbReference type="PANTHER" id="PTHR46401">
    <property type="entry name" value="GLYCOSYLTRANSFERASE WBBK-RELATED"/>
    <property type="match status" value="1"/>
</dbReference>
<keyword evidence="5" id="KW-1185">Reference proteome</keyword>
<evidence type="ECO:0000259" key="2">
    <source>
        <dbReference type="Pfam" id="PF00534"/>
    </source>
</evidence>
<dbReference type="SUPFAM" id="SSF53756">
    <property type="entry name" value="UDP-Glycosyltransferase/glycogen phosphorylase"/>
    <property type="match status" value="1"/>
</dbReference>
<dbReference type="AlphaFoldDB" id="A0A512DPH7"/>
<organism evidence="4 5">
    <name type="scientific">Skermanella aerolata</name>
    <dbReference type="NCBI Taxonomy" id="393310"/>
    <lineage>
        <taxon>Bacteria</taxon>
        <taxon>Pseudomonadati</taxon>
        <taxon>Pseudomonadota</taxon>
        <taxon>Alphaproteobacteria</taxon>
        <taxon>Rhodospirillales</taxon>
        <taxon>Azospirillaceae</taxon>
        <taxon>Skermanella</taxon>
    </lineage>
</organism>
<evidence type="ECO:0000259" key="3">
    <source>
        <dbReference type="Pfam" id="PF12000"/>
    </source>
</evidence>
<dbReference type="EMBL" id="BJYZ01000010">
    <property type="protein sequence ID" value="GEO38383.1"/>
    <property type="molecule type" value="Genomic_DNA"/>
</dbReference>
<feature type="domain" description="Glycosyl transferase family 4" evidence="3">
    <location>
        <begin position="27"/>
        <end position="195"/>
    </location>
</feature>